<feature type="domain" description="HTH cro/C1-type" evidence="2">
    <location>
        <begin position="10"/>
        <end position="64"/>
    </location>
</feature>
<dbReference type="CDD" id="cd02209">
    <property type="entry name" value="cupin_XRE_C"/>
    <property type="match status" value="1"/>
</dbReference>
<keyword evidence="1" id="KW-0238">DNA-binding</keyword>
<dbReference type="SUPFAM" id="SSF51182">
    <property type="entry name" value="RmlC-like cupins"/>
    <property type="match status" value="1"/>
</dbReference>
<keyword evidence="4" id="KW-1185">Reference proteome</keyword>
<dbReference type="OrthoDB" id="5343295at2"/>
<dbReference type="GO" id="GO:0003677">
    <property type="term" value="F:DNA binding"/>
    <property type="evidence" value="ECO:0007669"/>
    <property type="project" value="UniProtKB-KW"/>
</dbReference>
<sequence length="182" mass="20764">MEQFTLGKKIKEKRMELGISQKGLAEMTDLTPGFLSQIERDLAEPSITSLRKIAKALNVAVFYFLIDDDDTRAVVKKDERRKLNFHDSHMTYELLSPDLNRQMEMFMGELEPGAVTCEEPLPHPGEEVTYVLKGTMWICVGNDEYTLEEGDTIYYLGSIPHQIRNIGSDMLIFISTITPPLF</sequence>
<evidence type="ECO:0000313" key="4">
    <source>
        <dbReference type="Proteomes" id="UP000181901"/>
    </source>
</evidence>
<dbReference type="Gene3D" id="1.10.260.40">
    <property type="entry name" value="lambda repressor-like DNA-binding domains"/>
    <property type="match status" value="1"/>
</dbReference>
<dbReference type="PANTHER" id="PTHR46797">
    <property type="entry name" value="HTH-TYPE TRANSCRIPTIONAL REGULATOR"/>
    <property type="match status" value="1"/>
</dbReference>
<dbReference type="GO" id="GO:0003700">
    <property type="term" value="F:DNA-binding transcription factor activity"/>
    <property type="evidence" value="ECO:0007669"/>
    <property type="project" value="TreeGrafter"/>
</dbReference>
<dbReference type="GO" id="GO:0005829">
    <property type="term" value="C:cytosol"/>
    <property type="evidence" value="ECO:0007669"/>
    <property type="project" value="TreeGrafter"/>
</dbReference>
<accession>A0A1J5MWJ7</accession>
<dbReference type="InterPro" id="IPR013096">
    <property type="entry name" value="Cupin_2"/>
</dbReference>
<protein>
    <submittedName>
        <fullName evidence="3">HTH-type transcriptional regulator PuuR</fullName>
    </submittedName>
</protein>
<evidence type="ECO:0000259" key="2">
    <source>
        <dbReference type="PROSITE" id="PS50943"/>
    </source>
</evidence>
<evidence type="ECO:0000313" key="3">
    <source>
        <dbReference type="EMBL" id="OIQ50902.1"/>
    </source>
</evidence>
<comment type="caution">
    <text evidence="3">The sequence shown here is derived from an EMBL/GenBank/DDBJ whole genome shotgun (WGS) entry which is preliminary data.</text>
</comment>
<evidence type="ECO:0000256" key="1">
    <source>
        <dbReference type="ARBA" id="ARBA00023125"/>
    </source>
</evidence>
<dbReference type="InterPro" id="IPR001387">
    <property type="entry name" value="Cro/C1-type_HTH"/>
</dbReference>
<dbReference type="SUPFAM" id="SSF47413">
    <property type="entry name" value="lambda repressor-like DNA-binding domains"/>
    <property type="match status" value="1"/>
</dbReference>
<gene>
    <name evidence="3" type="primary">puuR_2</name>
    <name evidence="3" type="ORF">BerOc1_02844</name>
</gene>
<dbReference type="PROSITE" id="PS50943">
    <property type="entry name" value="HTH_CROC1"/>
    <property type="match status" value="1"/>
</dbReference>
<dbReference type="InterPro" id="IPR011051">
    <property type="entry name" value="RmlC_Cupin_sf"/>
</dbReference>
<dbReference type="Proteomes" id="UP000181901">
    <property type="component" value="Unassembled WGS sequence"/>
</dbReference>
<reference evidence="3 4" key="1">
    <citation type="submission" date="2015-09" db="EMBL/GenBank/DDBJ databases">
        <title>Genome of Desulfovibrio dechloracetivorans BerOc1, a mercury methylating strain isolated from highly hydrocarbons and metals contaminated coastal sediments.</title>
        <authorList>
            <person name="Goni Urriza M."/>
            <person name="Gassie C."/>
            <person name="Bouchez O."/>
            <person name="Klopp C."/>
            <person name="Ranchou-Peyruse A."/>
            <person name="Remy G."/>
        </authorList>
    </citation>
    <scope>NUCLEOTIDE SEQUENCE [LARGE SCALE GENOMIC DNA]</scope>
    <source>
        <strain evidence="3 4">BerOc1</strain>
    </source>
</reference>
<organism evidence="3 4">
    <name type="scientific">Pseudodesulfovibrio hydrargyri</name>
    <dbReference type="NCBI Taxonomy" id="2125990"/>
    <lineage>
        <taxon>Bacteria</taxon>
        <taxon>Pseudomonadati</taxon>
        <taxon>Thermodesulfobacteriota</taxon>
        <taxon>Desulfovibrionia</taxon>
        <taxon>Desulfovibrionales</taxon>
        <taxon>Desulfovibrionaceae</taxon>
    </lineage>
</organism>
<dbReference type="Gene3D" id="2.60.120.10">
    <property type="entry name" value="Jelly Rolls"/>
    <property type="match status" value="1"/>
</dbReference>
<dbReference type="PANTHER" id="PTHR46797:SF19">
    <property type="entry name" value="BLL2473 PROTEIN"/>
    <property type="match status" value="1"/>
</dbReference>
<dbReference type="Pfam" id="PF01381">
    <property type="entry name" value="HTH_3"/>
    <property type="match status" value="1"/>
</dbReference>
<name>A0A1J5MWJ7_9BACT</name>
<dbReference type="RefSeq" id="WP_071546296.1">
    <property type="nucleotide sequence ID" value="NZ_LKAQ01000004.1"/>
</dbReference>
<dbReference type="CDD" id="cd00093">
    <property type="entry name" value="HTH_XRE"/>
    <property type="match status" value="1"/>
</dbReference>
<dbReference type="InterPro" id="IPR050807">
    <property type="entry name" value="TransReg_Diox_bact_type"/>
</dbReference>
<dbReference type="InterPro" id="IPR014710">
    <property type="entry name" value="RmlC-like_jellyroll"/>
</dbReference>
<proteinExistence type="predicted"/>
<dbReference type="EMBL" id="LKAQ01000004">
    <property type="protein sequence ID" value="OIQ50902.1"/>
    <property type="molecule type" value="Genomic_DNA"/>
</dbReference>
<dbReference type="InterPro" id="IPR010982">
    <property type="entry name" value="Lambda_DNA-bd_dom_sf"/>
</dbReference>
<dbReference type="AlphaFoldDB" id="A0A1J5MWJ7"/>
<dbReference type="SMART" id="SM00530">
    <property type="entry name" value="HTH_XRE"/>
    <property type="match status" value="1"/>
</dbReference>
<dbReference type="Pfam" id="PF07883">
    <property type="entry name" value="Cupin_2"/>
    <property type="match status" value="1"/>
</dbReference>